<dbReference type="InterPro" id="IPR011059">
    <property type="entry name" value="Metal-dep_hydrolase_composite"/>
</dbReference>
<dbReference type="EMBL" id="SHKY01000001">
    <property type="protein sequence ID" value="RZU53860.1"/>
    <property type="molecule type" value="Genomic_DNA"/>
</dbReference>
<dbReference type="Gene3D" id="3.20.20.140">
    <property type="entry name" value="Metal-dependent hydrolases"/>
    <property type="match status" value="1"/>
</dbReference>
<dbReference type="InterPro" id="IPR032466">
    <property type="entry name" value="Metal_Hydrolase"/>
</dbReference>
<dbReference type="PANTHER" id="PTHR43135">
    <property type="entry name" value="ALPHA-D-RIBOSE 1-METHYLPHOSPHONATE 5-TRIPHOSPHATE DIPHOSPHATASE"/>
    <property type="match status" value="1"/>
</dbReference>
<evidence type="ECO:0000313" key="2">
    <source>
        <dbReference type="EMBL" id="RZU53860.1"/>
    </source>
</evidence>
<reference evidence="2 3" key="1">
    <citation type="submission" date="2019-02" db="EMBL/GenBank/DDBJ databases">
        <title>Sequencing the genomes of 1000 actinobacteria strains.</title>
        <authorList>
            <person name="Klenk H.-P."/>
        </authorList>
    </citation>
    <scope>NUCLEOTIDE SEQUENCE [LARGE SCALE GENOMIC DNA]</scope>
    <source>
        <strain evidence="2 3">DSM 45162</strain>
    </source>
</reference>
<keyword evidence="2" id="KW-0378">Hydrolase</keyword>
<feature type="domain" description="Amidohydrolase-related" evidence="1">
    <location>
        <begin position="61"/>
        <end position="382"/>
    </location>
</feature>
<protein>
    <submittedName>
        <fullName evidence="2">Imidazolonepropionase-like amidohydrolase</fullName>
    </submittedName>
</protein>
<keyword evidence="3" id="KW-1185">Reference proteome</keyword>
<accession>A0A4Q7ZRT7</accession>
<dbReference type="InterPro" id="IPR051781">
    <property type="entry name" value="Metallo-dep_Hydrolase"/>
</dbReference>
<evidence type="ECO:0000259" key="1">
    <source>
        <dbReference type="Pfam" id="PF01979"/>
    </source>
</evidence>
<dbReference type="Proteomes" id="UP000292564">
    <property type="component" value="Unassembled WGS sequence"/>
</dbReference>
<dbReference type="Gene3D" id="2.30.40.10">
    <property type="entry name" value="Urease, subunit C, domain 1"/>
    <property type="match status" value="1"/>
</dbReference>
<dbReference type="SUPFAM" id="SSF51556">
    <property type="entry name" value="Metallo-dependent hydrolases"/>
    <property type="match status" value="1"/>
</dbReference>
<dbReference type="GO" id="GO:0016810">
    <property type="term" value="F:hydrolase activity, acting on carbon-nitrogen (but not peptide) bonds"/>
    <property type="evidence" value="ECO:0007669"/>
    <property type="project" value="InterPro"/>
</dbReference>
<gene>
    <name evidence="2" type="ORF">EV385_5794</name>
</gene>
<organism evidence="2 3">
    <name type="scientific">Krasilnikovia cinnamomea</name>
    <dbReference type="NCBI Taxonomy" id="349313"/>
    <lineage>
        <taxon>Bacteria</taxon>
        <taxon>Bacillati</taxon>
        <taxon>Actinomycetota</taxon>
        <taxon>Actinomycetes</taxon>
        <taxon>Micromonosporales</taxon>
        <taxon>Micromonosporaceae</taxon>
        <taxon>Krasilnikovia</taxon>
    </lineage>
</organism>
<sequence length="392" mass="41210">MIRGGMRSHNGYLGLRADRVFDGERALTGRPVVLLRDGRIEAIQDGPLAADIPVTDYGRATLLPGLVDAHAHLVFDPCGDVADQCLTDTDETLLTRIRDHARLALHSGVTTLRDLGDRGYLTLRVRDEHAPDLPELVCAGPPLTRERGHCWFLGGESEPGPALSAAVDEHAARGVDVIKVMATGGVITPGWKPHESQYTAEDLREVVVRAHSHGLPVTAHAHGADGIAAALDAGVDGIEHASFLGAGGVVVRDEVIGRLADSRVFVGVASARLPTDKPLSPLFQAVAAAFDRQRQAGVRLVCSSDAGVDPQKPFNCLPHGIVDFRDVIGMDDHGSLAAATSLAAQSCGLGHRKGRLASGYDADVLVVAGDATADVSALRQPLAVYRAGALVT</sequence>
<dbReference type="SUPFAM" id="SSF51338">
    <property type="entry name" value="Composite domain of metallo-dependent hydrolases"/>
    <property type="match status" value="1"/>
</dbReference>
<dbReference type="AlphaFoldDB" id="A0A4Q7ZRT7"/>
<proteinExistence type="predicted"/>
<evidence type="ECO:0000313" key="3">
    <source>
        <dbReference type="Proteomes" id="UP000292564"/>
    </source>
</evidence>
<comment type="caution">
    <text evidence="2">The sequence shown here is derived from an EMBL/GenBank/DDBJ whole genome shotgun (WGS) entry which is preliminary data.</text>
</comment>
<dbReference type="InterPro" id="IPR006680">
    <property type="entry name" value="Amidohydro-rel"/>
</dbReference>
<dbReference type="PANTHER" id="PTHR43135:SF3">
    <property type="entry name" value="ALPHA-D-RIBOSE 1-METHYLPHOSPHONATE 5-TRIPHOSPHATE DIPHOSPHATASE"/>
    <property type="match status" value="1"/>
</dbReference>
<name>A0A4Q7ZRT7_9ACTN</name>
<dbReference type="OrthoDB" id="3514520at2"/>
<dbReference type="Pfam" id="PF01979">
    <property type="entry name" value="Amidohydro_1"/>
    <property type="match status" value="1"/>
</dbReference>